<dbReference type="SFLD" id="SFLDS00029">
    <property type="entry name" value="Radical_SAM"/>
    <property type="match status" value="1"/>
</dbReference>
<comment type="caution">
    <text evidence="7">The sequence shown here is derived from an EMBL/GenBank/DDBJ whole genome shotgun (WGS) entry which is preliminary data.</text>
</comment>
<dbReference type="InterPro" id="IPR013785">
    <property type="entry name" value="Aldolase_TIM"/>
</dbReference>
<dbReference type="PANTHER" id="PTHR13932">
    <property type="entry name" value="COPROPORPHYRINIGEN III OXIDASE"/>
    <property type="match status" value="1"/>
</dbReference>
<dbReference type="SUPFAM" id="SSF102114">
    <property type="entry name" value="Radical SAM enzymes"/>
    <property type="match status" value="1"/>
</dbReference>
<keyword evidence="3" id="KW-0479">Metal-binding</keyword>
<dbReference type="InterPro" id="IPR058240">
    <property type="entry name" value="rSAM_sf"/>
</dbReference>
<evidence type="ECO:0000256" key="2">
    <source>
        <dbReference type="ARBA" id="ARBA00022691"/>
    </source>
</evidence>
<keyword evidence="8" id="KW-1185">Reference proteome</keyword>
<evidence type="ECO:0000313" key="8">
    <source>
        <dbReference type="Proteomes" id="UP000609651"/>
    </source>
</evidence>
<comment type="cofactor">
    <cofactor evidence="1">
        <name>[4Fe-4S] cluster</name>
        <dbReference type="ChEBI" id="CHEBI:49883"/>
    </cofactor>
</comment>
<dbReference type="InterPro" id="IPR007197">
    <property type="entry name" value="rSAM"/>
</dbReference>
<dbReference type="PANTHER" id="PTHR13932:SF5">
    <property type="entry name" value="RADICAL S-ADENOSYL METHIONINE DOMAIN-CONTAINING PROTEIN 1, MITOCHONDRIAL"/>
    <property type="match status" value="1"/>
</dbReference>
<sequence length="447" mass="48726">MMNGSRPNPPPPHPLDAGQSPFVGYAYSYPHKSAYRTLDPPIPLAEAWADERRDGLFLYAHLPFCEVRCGFCNLFTLANSGSDLVAPYLEALRSEANALRDALPEARYARLALGGGTPTYLDEGELGELLALLGDVLGSDAGRLPAACEASPATLTAEKARMLRAWGVDRLSLGVQSFDAAEAKRLGRPQRTAEVHRAIGFVRDAGFPILNLDLIYGTPGQSLDSWLSSVNEAIDTDAEEIYLYPLYVRELTGLGKTRVEPNDGRLAAYRAGRERLFEAGYEQHSLRMFAQPNKGEAGPAYDCQSDGMVGLGCGARSYAGPLHYSTEYAVGRAGVRAILTDYVNRDPADFGAARHGHRLSAEDRRRRFVLQGVLQRDGLDAAAYRARFGSAPLDDLPQLTELIDRGLAGWEGDQLKPTAAGLERSDAVGPWLYSERINRLMAEGPVR</sequence>
<protein>
    <recommendedName>
        <fullName evidence="6">Radical SAM core domain-containing protein</fullName>
    </recommendedName>
</protein>
<dbReference type="InterPro" id="IPR010723">
    <property type="entry name" value="HemN_C"/>
</dbReference>
<dbReference type="SMART" id="SM00729">
    <property type="entry name" value="Elp3"/>
    <property type="match status" value="1"/>
</dbReference>
<gene>
    <name evidence="7" type="ORF">LzC2_23210</name>
</gene>
<reference evidence="7 8" key="1">
    <citation type="journal article" date="2020" name="Syst. Appl. Microbiol.">
        <title>Alienimonas chondri sp. nov., a novel planctomycete isolated from the biofilm of the red alga Chondrus crispus.</title>
        <authorList>
            <person name="Vitorino I."/>
            <person name="Albuquerque L."/>
            <person name="Wiegand S."/>
            <person name="Kallscheuer N."/>
            <person name="da Costa M.S."/>
            <person name="Lobo-da-Cunha A."/>
            <person name="Jogler C."/>
            <person name="Lage O.M."/>
        </authorList>
    </citation>
    <scope>NUCLEOTIDE SEQUENCE [LARGE SCALE GENOMIC DNA]</scope>
    <source>
        <strain evidence="7 8">LzC2</strain>
    </source>
</reference>
<evidence type="ECO:0000313" key="7">
    <source>
        <dbReference type="EMBL" id="NNJ26240.1"/>
    </source>
</evidence>
<evidence type="ECO:0000259" key="6">
    <source>
        <dbReference type="PROSITE" id="PS51918"/>
    </source>
</evidence>
<name>A0ABX1VFF7_9PLAN</name>
<dbReference type="Pfam" id="PF06969">
    <property type="entry name" value="HemN_C"/>
    <property type="match status" value="1"/>
</dbReference>
<dbReference type="InterPro" id="IPR006638">
    <property type="entry name" value="Elp3/MiaA/NifB-like_rSAM"/>
</dbReference>
<dbReference type="Proteomes" id="UP000609651">
    <property type="component" value="Unassembled WGS sequence"/>
</dbReference>
<dbReference type="InterPro" id="IPR034505">
    <property type="entry name" value="Coproporphyrinogen-III_oxidase"/>
</dbReference>
<dbReference type="Gene3D" id="3.20.20.70">
    <property type="entry name" value="Aldolase class I"/>
    <property type="match status" value="1"/>
</dbReference>
<keyword evidence="5" id="KW-0411">Iron-sulfur</keyword>
<evidence type="ECO:0000256" key="5">
    <source>
        <dbReference type="ARBA" id="ARBA00023014"/>
    </source>
</evidence>
<accession>A0ABX1VFF7</accession>
<feature type="domain" description="Radical SAM core" evidence="6">
    <location>
        <begin position="50"/>
        <end position="287"/>
    </location>
</feature>
<organism evidence="7 8">
    <name type="scientific">Alienimonas chondri</name>
    <dbReference type="NCBI Taxonomy" id="2681879"/>
    <lineage>
        <taxon>Bacteria</taxon>
        <taxon>Pseudomonadati</taxon>
        <taxon>Planctomycetota</taxon>
        <taxon>Planctomycetia</taxon>
        <taxon>Planctomycetales</taxon>
        <taxon>Planctomycetaceae</taxon>
        <taxon>Alienimonas</taxon>
    </lineage>
</organism>
<dbReference type="NCBIfam" id="NF006067">
    <property type="entry name" value="PRK08208.1"/>
    <property type="match status" value="1"/>
</dbReference>
<dbReference type="PROSITE" id="PS51918">
    <property type="entry name" value="RADICAL_SAM"/>
    <property type="match status" value="1"/>
</dbReference>
<dbReference type="Pfam" id="PF04055">
    <property type="entry name" value="Radical_SAM"/>
    <property type="match status" value="1"/>
</dbReference>
<dbReference type="SFLD" id="SFLDG01065">
    <property type="entry name" value="anaerobic_coproporphyrinogen-I"/>
    <property type="match status" value="1"/>
</dbReference>
<evidence type="ECO:0000256" key="4">
    <source>
        <dbReference type="ARBA" id="ARBA00023004"/>
    </source>
</evidence>
<evidence type="ECO:0000256" key="3">
    <source>
        <dbReference type="ARBA" id="ARBA00022723"/>
    </source>
</evidence>
<dbReference type="EMBL" id="WTPX01000068">
    <property type="protein sequence ID" value="NNJ26240.1"/>
    <property type="molecule type" value="Genomic_DNA"/>
</dbReference>
<evidence type="ECO:0000256" key="1">
    <source>
        <dbReference type="ARBA" id="ARBA00001966"/>
    </source>
</evidence>
<keyword evidence="4" id="KW-0408">Iron</keyword>
<keyword evidence="2" id="KW-0949">S-adenosyl-L-methionine</keyword>
<proteinExistence type="predicted"/>